<sequence>MEGAKPLNQIDYHGVTFDHLIPADDDDTEVLQINITNMDDDGSAYANETLPFKVDSTEYTGRRVLAVPGCCQKSQGTQDGWRINYGVADRDKRARSSEGS</sequence>
<dbReference type="EMBL" id="CP031386">
    <property type="protein sequence ID" value="QPG98300.1"/>
    <property type="molecule type" value="Genomic_DNA"/>
</dbReference>
<evidence type="ECO:0000313" key="1">
    <source>
        <dbReference type="EMBL" id="QPG98300.1"/>
    </source>
</evidence>
<organism evidence="1 2">
    <name type="scientific">Epichloe festucae (strain Fl1)</name>
    <dbReference type="NCBI Taxonomy" id="877507"/>
    <lineage>
        <taxon>Eukaryota</taxon>
        <taxon>Fungi</taxon>
        <taxon>Dikarya</taxon>
        <taxon>Ascomycota</taxon>
        <taxon>Pezizomycotina</taxon>
        <taxon>Sordariomycetes</taxon>
        <taxon>Hypocreomycetidae</taxon>
        <taxon>Hypocreales</taxon>
        <taxon>Clavicipitaceae</taxon>
        <taxon>Epichloe</taxon>
    </lineage>
</organism>
<dbReference type="OrthoDB" id="5150140at2759"/>
<accession>A0A7S9KQU0</accession>
<keyword evidence="2" id="KW-1185">Reference proteome</keyword>
<protein>
    <submittedName>
        <fullName evidence="1">Uncharacterized protein</fullName>
    </submittedName>
</protein>
<proteinExistence type="predicted"/>
<dbReference type="AlphaFoldDB" id="A0A7S9KQU0"/>
<reference evidence="1 2" key="1">
    <citation type="journal article" date="2018" name="PLoS Genet.">
        <title>Repeat elements organise 3D genome structure and mediate transcription in the filamentous fungus Epichloe festucae.</title>
        <authorList>
            <person name="Winter D.J."/>
            <person name="Ganley A.R.D."/>
            <person name="Young C.A."/>
            <person name="Liachko I."/>
            <person name="Schardl C.L."/>
            <person name="Dupont P.Y."/>
            <person name="Berry D."/>
            <person name="Ram A."/>
            <person name="Scott B."/>
            <person name="Cox M.P."/>
        </authorList>
    </citation>
    <scope>NUCLEOTIDE SEQUENCE [LARGE SCALE GENOMIC DNA]</scope>
    <source>
        <strain evidence="1 2">Fl1</strain>
    </source>
</reference>
<dbReference type="Proteomes" id="UP000594364">
    <property type="component" value="Chromosome 2"/>
</dbReference>
<gene>
    <name evidence="1" type="ORF">C2857_007470</name>
</gene>
<evidence type="ECO:0000313" key="2">
    <source>
        <dbReference type="Proteomes" id="UP000594364"/>
    </source>
</evidence>
<name>A0A7S9KQU0_EPIFF</name>